<dbReference type="Gene3D" id="6.10.340.10">
    <property type="match status" value="1"/>
</dbReference>
<evidence type="ECO:0000259" key="13">
    <source>
        <dbReference type="PROSITE" id="PS50885"/>
    </source>
</evidence>
<feature type="transmembrane region" description="Helical" evidence="11">
    <location>
        <begin position="81"/>
        <end position="102"/>
    </location>
</feature>
<evidence type="ECO:0000256" key="7">
    <source>
        <dbReference type="ARBA" id="ARBA00022777"/>
    </source>
</evidence>
<reference evidence="14 15" key="1">
    <citation type="submission" date="2018-12" db="EMBL/GenBank/DDBJ databases">
        <title>Glycomyces sp. YIM 121974 draft genome.</title>
        <authorList>
            <person name="Li Q."/>
        </authorList>
    </citation>
    <scope>NUCLEOTIDE SEQUENCE [LARGE SCALE GENOMIC DNA]</scope>
    <source>
        <strain evidence="14 15">YIM 121974</strain>
    </source>
</reference>
<dbReference type="InterPro" id="IPR005467">
    <property type="entry name" value="His_kinase_dom"/>
</dbReference>
<keyword evidence="5" id="KW-0808">Transferase</keyword>
<organism evidence="14 15">
    <name type="scientific">Glycomyces terrestris</name>
    <dbReference type="NCBI Taxonomy" id="2493553"/>
    <lineage>
        <taxon>Bacteria</taxon>
        <taxon>Bacillati</taxon>
        <taxon>Actinomycetota</taxon>
        <taxon>Actinomycetes</taxon>
        <taxon>Glycomycetales</taxon>
        <taxon>Glycomycetaceae</taxon>
        <taxon>Glycomyces</taxon>
    </lineage>
</organism>
<comment type="catalytic activity">
    <reaction evidence="1">
        <text>ATP + protein L-histidine = ADP + protein N-phospho-L-histidine.</text>
        <dbReference type="EC" id="2.7.13.3"/>
    </reaction>
</comment>
<dbReference type="SUPFAM" id="SSF55874">
    <property type="entry name" value="ATPase domain of HSP90 chaperone/DNA topoisomerase II/histidine kinase"/>
    <property type="match status" value="1"/>
</dbReference>
<dbReference type="SMART" id="SM00387">
    <property type="entry name" value="HATPase_c"/>
    <property type="match status" value="1"/>
</dbReference>
<dbReference type="InterPro" id="IPR003660">
    <property type="entry name" value="HAMP_dom"/>
</dbReference>
<accession>A0A426UTD5</accession>
<dbReference type="Gene3D" id="3.30.565.10">
    <property type="entry name" value="Histidine kinase-like ATPase, C-terminal domain"/>
    <property type="match status" value="1"/>
</dbReference>
<dbReference type="RefSeq" id="WP_125249641.1">
    <property type="nucleotide sequence ID" value="NZ_RSEB01000006.1"/>
</dbReference>
<evidence type="ECO:0000256" key="3">
    <source>
        <dbReference type="ARBA" id="ARBA00012438"/>
    </source>
</evidence>
<dbReference type="CDD" id="cd06225">
    <property type="entry name" value="HAMP"/>
    <property type="match status" value="1"/>
</dbReference>
<dbReference type="Gene3D" id="1.10.287.130">
    <property type="match status" value="1"/>
</dbReference>
<dbReference type="PROSITE" id="PS50109">
    <property type="entry name" value="HIS_KIN"/>
    <property type="match status" value="1"/>
</dbReference>
<dbReference type="InterPro" id="IPR004358">
    <property type="entry name" value="Sig_transdc_His_kin-like_C"/>
</dbReference>
<comment type="caution">
    <text evidence="14">The sequence shown here is derived from an EMBL/GenBank/DDBJ whole genome shotgun (WGS) entry which is preliminary data.</text>
</comment>
<keyword evidence="8 11" id="KW-1133">Transmembrane helix</keyword>
<dbReference type="InterPro" id="IPR036890">
    <property type="entry name" value="HATPase_C_sf"/>
</dbReference>
<evidence type="ECO:0000313" key="14">
    <source>
        <dbReference type="EMBL" id="RRR96887.1"/>
    </source>
</evidence>
<gene>
    <name evidence="14" type="ORF">EIW28_20840</name>
</gene>
<feature type="domain" description="Histidine kinase" evidence="12">
    <location>
        <begin position="169"/>
        <end position="382"/>
    </location>
</feature>
<evidence type="ECO:0000259" key="12">
    <source>
        <dbReference type="PROSITE" id="PS50109"/>
    </source>
</evidence>
<evidence type="ECO:0000256" key="2">
    <source>
        <dbReference type="ARBA" id="ARBA00004236"/>
    </source>
</evidence>
<evidence type="ECO:0000256" key="8">
    <source>
        <dbReference type="ARBA" id="ARBA00022989"/>
    </source>
</evidence>
<dbReference type="InterPro" id="IPR003594">
    <property type="entry name" value="HATPase_dom"/>
</dbReference>
<keyword evidence="10 11" id="KW-0472">Membrane</keyword>
<dbReference type="SUPFAM" id="SSF47384">
    <property type="entry name" value="Homodimeric domain of signal transducing histidine kinase"/>
    <property type="match status" value="1"/>
</dbReference>
<dbReference type="InterPro" id="IPR036097">
    <property type="entry name" value="HisK_dim/P_sf"/>
</dbReference>
<proteinExistence type="predicted"/>
<feature type="transmembrane region" description="Helical" evidence="11">
    <location>
        <begin position="7"/>
        <end position="30"/>
    </location>
</feature>
<dbReference type="Pfam" id="PF00672">
    <property type="entry name" value="HAMP"/>
    <property type="match status" value="1"/>
</dbReference>
<feature type="domain" description="HAMP" evidence="13">
    <location>
        <begin position="108"/>
        <end position="161"/>
    </location>
</feature>
<dbReference type="InterPro" id="IPR050428">
    <property type="entry name" value="TCS_sensor_his_kinase"/>
</dbReference>
<comment type="subcellular location">
    <subcellularLocation>
        <location evidence="2">Cell membrane</location>
    </subcellularLocation>
</comment>
<dbReference type="CDD" id="cd00082">
    <property type="entry name" value="HisKA"/>
    <property type="match status" value="1"/>
</dbReference>
<sequence length="382" mass="39891">MRLRTRLTLWYGGAFFAAGAVLVTVVYLIVRSRIADNLPQSDDSLDAIMDAREHFGASGEELAALVETVVRRQQEANAATLQAVLLGSIVALLVVGLLAVAFGSLMAGRVLRPIDAITATAQRVADRSLHERINLEGPSDELKRLADTFDGMLARLDRAFEGQRRFVANASHELKTPLAINRTLLEVAAAEPDAGQGVRSLAANLLAVNERHERLIDGLLTLAGADRAPADPAPVDLADIAAHVAAQFAAEAAASGVTVDLDAAEAVAVGDAALLERLVANLVANGIRHNHPGGTLAVATATAAGRARLTVANTGPAVAAYEIDALFQPFRRGEGRDRIESVRGVGLGLSIVESVARVHDAALTAVPNPGGGLRVTAEFPAP</sequence>
<dbReference type="SUPFAM" id="SSF158472">
    <property type="entry name" value="HAMP domain-like"/>
    <property type="match status" value="1"/>
</dbReference>
<dbReference type="SMART" id="SM00388">
    <property type="entry name" value="HisKA"/>
    <property type="match status" value="1"/>
</dbReference>
<dbReference type="EMBL" id="RSEB01000006">
    <property type="protein sequence ID" value="RRR96887.1"/>
    <property type="molecule type" value="Genomic_DNA"/>
</dbReference>
<dbReference type="SMART" id="SM00304">
    <property type="entry name" value="HAMP"/>
    <property type="match status" value="1"/>
</dbReference>
<name>A0A426UTD5_9ACTN</name>
<dbReference type="Pfam" id="PF00512">
    <property type="entry name" value="HisKA"/>
    <property type="match status" value="1"/>
</dbReference>
<dbReference type="OrthoDB" id="9786919at2"/>
<dbReference type="PANTHER" id="PTHR45436">
    <property type="entry name" value="SENSOR HISTIDINE KINASE YKOH"/>
    <property type="match status" value="1"/>
</dbReference>
<dbReference type="PRINTS" id="PR00344">
    <property type="entry name" value="BCTRLSENSOR"/>
</dbReference>
<dbReference type="AlphaFoldDB" id="A0A426UTD5"/>
<evidence type="ECO:0000256" key="6">
    <source>
        <dbReference type="ARBA" id="ARBA00022692"/>
    </source>
</evidence>
<dbReference type="GO" id="GO:0000155">
    <property type="term" value="F:phosphorelay sensor kinase activity"/>
    <property type="evidence" value="ECO:0007669"/>
    <property type="project" value="InterPro"/>
</dbReference>
<dbReference type="GO" id="GO:0005886">
    <property type="term" value="C:plasma membrane"/>
    <property type="evidence" value="ECO:0007669"/>
    <property type="project" value="UniProtKB-SubCell"/>
</dbReference>
<keyword evidence="15" id="KW-1185">Reference proteome</keyword>
<dbReference type="Pfam" id="PF02518">
    <property type="entry name" value="HATPase_c"/>
    <property type="match status" value="1"/>
</dbReference>
<dbReference type="InterPro" id="IPR003661">
    <property type="entry name" value="HisK_dim/P_dom"/>
</dbReference>
<protein>
    <recommendedName>
        <fullName evidence="3">histidine kinase</fullName>
        <ecNumber evidence="3">2.7.13.3</ecNumber>
    </recommendedName>
</protein>
<keyword evidence="9" id="KW-0902">Two-component regulatory system</keyword>
<evidence type="ECO:0000256" key="9">
    <source>
        <dbReference type="ARBA" id="ARBA00023012"/>
    </source>
</evidence>
<evidence type="ECO:0000256" key="5">
    <source>
        <dbReference type="ARBA" id="ARBA00022679"/>
    </source>
</evidence>
<evidence type="ECO:0000256" key="1">
    <source>
        <dbReference type="ARBA" id="ARBA00000085"/>
    </source>
</evidence>
<keyword evidence="7 14" id="KW-0418">Kinase</keyword>
<evidence type="ECO:0000256" key="10">
    <source>
        <dbReference type="ARBA" id="ARBA00023136"/>
    </source>
</evidence>
<evidence type="ECO:0000256" key="4">
    <source>
        <dbReference type="ARBA" id="ARBA00022553"/>
    </source>
</evidence>
<evidence type="ECO:0000256" key="11">
    <source>
        <dbReference type="SAM" id="Phobius"/>
    </source>
</evidence>
<dbReference type="Proteomes" id="UP000277256">
    <property type="component" value="Unassembled WGS sequence"/>
</dbReference>
<dbReference type="EC" id="2.7.13.3" evidence="3"/>
<dbReference type="PANTHER" id="PTHR45436:SF5">
    <property type="entry name" value="SENSOR HISTIDINE KINASE TRCS"/>
    <property type="match status" value="1"/>
</dbReference>
<keyword evidence="6 11" id="KW-0812">Transmembrane</keyword>
<evidence type="ECO:0000313" key="15">
    <source>
        <dbReference type="Proteomes" id="UP000277256"/>
    </source>
</evidence>
<keyword evidence="4" id="KW-0597">Phosphoprotein</keyword>
<dbReference type="PROSITE" id="PS50885">
    <property type="entry name" value="HAMP"/>
    <property type="match status" value="1"/>
</dbReference>